<proteinExistence type="predicted"/>
<sequence>MAFGCDDTRCRTNNLAVMSLFMMTVQEGQRGALSTIIEQVTGDHPCLLTMQMQEVTSETYFLRR</sequence>
<name>A0ABY2PSX5_9ENTR</name>
<accession>A0ABY2PSX5</accession>
<evidence type="ECO:0000313" key="1">
    <source>
        <dbReference type="EMBL" id="THE37365.1"/>
    </source>
</evidence>
<protein>
    <submittedName>
        <fullName evidence="1">Uncharacterized protein</fullName>
    </submittedName>
</protein>
<evidence type="ECO:0000313" key="2">
    <source>
        <dbReference type="Proteomes" id="UP000306790"/>
    </source>
</evidence>
<keyword evidence="2" id="KW-1185">Reference proteome</keyword>
<dbReference type="Proteomes" id="UP000306790">
    <property type="component" value="Unassembled WGS sequence"/>
</dbReference>
<dbReference type="EMBL" id="QFVP01000008">
    <property type="protein sequence ID" value="THE37365.1"/>
    <property type="molecule type" value="Genomic_DNA"/>
</dbReference>
<comment type="caution">
    <text evidence="1">The sequence shown here is derived from an EMBL/GenBank/DDBJ whole genome shotgun (WGS) entry which is preliminary data.</text>
</comment>
<reference evidence="1 2" key="1">
    <citation type="submission" date="2018-05" db="EMBL/GenBank/DDBJ databases">
        <title>Isolation and genomic analyses of lactose-positive bacteria from faecal samples of preterm neonates.</title>
        <authorList>
            <person name="Chen Y."/>
            <person name="Brook T.C."/>
            <person name="O'Neill I."/>
            <person name="Soe C.Z."/>
            <person name="Hall L.J."/>
            <person name="Hoyles L."/>
        </authorList>
    </citation>
    <scope>NUCLEOTIDE SEQUENCE [LARGE SCALE GENOMIC DNA]</scope>
    <source>
        <strain evidence="1 2">P080C CL</strain>
    </source>
</reference>
<gene>
    <name evidence="1" type="ORF">DJ535_13840</name>
</gene>
<organism evidence="1 2">
    <name type="scientific">Citrobacter murliniae</name>
    <dbReference type="NCBI Taxonomy" id="67829"/>
    <lineage>
        <taxon>Bacteria</taxon>
        <taxon>Pseudomonadati</taxon>
        <taxon>Pseudomonadota</taxon>
        <taxon>Gammaproteobacteria</taxon>
        <taxon>Enterobacterales</taxon>
        <taxon>Enterobacteriaceae</taxon>
        <taxon>Citrobacter</taxon>
        <taxon>Citrobacter freundii complex</taxon>
    </lineage>
</organism>